<evidence type="ECO:0000313" key="2">
    <source>
        <dbReference type="EMBL" id="KKO11523.1"/>
    </source>
</evidence>
<organism evidence="2">
    <name type="scientific">marine sediment metagenome</name>
    <dbReference type="NCBI Taxonomy" id="412755"/>
    <lineage>
        <taxon>unclassified sequences</taxon>
        <taxon>metagenomes</taxon>
        <taxon>ecological metagenomes</taxon>
    </lineage>
</organism>
<evidence type="ECO:0000256" key="1">
    <source>
        <dbReference type="SAM" id="Phobius"/>
    </source>
</evidence>
<accession>A0A0F9WGB9</accession>
<keyword evidence="1" id="KW-1133">Transmembrane helix</keyword>
<gene>
    <name evidence="2" type="ORF">LCGC14_0010160</name>
</gene>
<protein>
    <submittedName>
        <fullName evidence="2">Uncharacterized protein</fullName>
    </submittedName>
</protein>
<comment type="caution">
    <text evidence="2">The sequence shown here is derived from an EMBL/GenBank/DDBJ whole genome shotgun (WGS) entry which is preliminary data.</text>
</comment>
<dbReference type="EMBL" id="LAZR01000002">
    <property type="protein sequence ID" value="KKO11523.1"/>
    <property type="molecule type" value="Genomic_DNA"/>
</dbReference>
<name>A0A0F9WGB9_9ZZZZ</name>
<keyword evidence="1" id="KW-0812">Transmembrane</keyword>
<dbReference type="AlphaFoldDB" id="A0A0F9WGB9"/>
<keyword evidence="1" id="KW-0472">Membrane</keyword>
<feature type="transmembrane region" description="Helical" evidence="1">
    <location>
        <begin position="12"/>
        <end position="31"/>
    </location>
</feature>
<sequence length="33" mass="3384">MEDRLVARNISVTVGTIALVAIGLVIISMTIGG</sequence>
<reference evidence="2" key="1">
    <citation type="journal article" date="2015" name="Nature">
        <title>Complex archaea that bridge the gap between prokaryotes and eukaryotes.</title>
        <authorList>
            <person name="Spang A."/>
            <person name="Saw J.H."/>
            <person name="Jorgensen S.L."/>
            <person name="Zaremba-Niedzwiedzka K."/>
            <person name="Martijn J."/>
            <person name="Lind A.E."/>
            <person name="van Eijk R."/>
            <person name="Schleper C."/>
            <person name="Guy L."/>
            <person name="Ettema T.J."/>
        </authorList>
    </citation>
    <scope>NUCLEOTIDE SEQUENCE</scope>
</reference>
<proteinExistence type="predicted"/>